<evidence type="ECO:0000256" key="9">
    <source>
        <dbReference type="ARBA" id="ARBA00022737"/>
    </source>
</evidence>
<feature type="repeat" description="WD" evidence="16">
    <location>
        <begin position="573"/>
        <end position="607"/>
    </location>
</feature>
<comment type="similarity">
    <text evidence="15">Belongs to the HIPP family.</text>
</comment>
<name>A0A8S2ATX5_ARAAE</name>
<dbReference type="GO" id="GO:0006325">
    <property type="term" value="P:chromatin organization"/>
    <property type="evidence" value="ECO:0007669"/>
    <property type="project" value="UniProtKB-KW"/>
</dbReference>
<evidence type="ECO:0000256" key="10">
    <source>
        <dbReference type="ARBA" id="ARBA00022853"/>
    </source>
</evidence>
<feature type="domain" description="HMA" evidence="18">
    <location>
        <begin position="23"/>
        <end position="87"/>
    </location>
</feature>
<dbReference type="SMART" id="SM00320">
    <property type="entry name" value="WD40"/>
    <property type="match status" value="5"/>
</dbReference>
<dbReference type="SUPFAM" id="SSF55008">
    <property type="entry name" value="HMA, heavy metal-associated domain"/>
    <property type="match status" value="1"/>
</dbReference>
<evidence type="ECO:0000256" key="17">
    <source>
        <dbReference type="SAM" id="MobiDB-lite"/>
    </source>
</evidence>
<dbReference type="Proteomes" id="UP000682877">
    <property type="component" value="Chromosome 7"/>
</dbReference>
<dbReference type="InterPro" id="IPR015943">
    <property type="entry name" value="WD40/YVTN_repeat-like_dom_sf"/>
</dbReference>
<keyword evidence="7 16" id="KW-0853">WD repeat</keyword>
<evidence type="ECO:0000259" key="18">
    <source>
        <dbReference type="PROSITE" id="PS50846"/>
    </source>
</evidence>
<evidence type="ECO:0000256" key="13">
    <source>
        <dbReference type="ARBA" id="ARBA00023288"/>
    </source>
</evidence>
<keyword evidence="9" id="KW-0677">Repeat</keyword>
<evidence type="ECO:0000256" key="16">
    <source>
        <dbReference type="PROSITE-ProRule" id="PRU00221"/>
    </source>
</evidence>
<evidence type="ECO:0000256" key="4">
    <source>
        <dbReference type="ARBA" id="ARBA00022481"/>
    </source>
</evidence>
<dbReference type="InterPro" id="IPR020472">
    <property type="entry name" value="WD40_PAC1"/>
</dbReference>
<evidence type="ECO:0000256" key="14">
    <source>
        <dbReference type="ARBA" id="ARBA00023289"/>
    </source>
</evidence>
<feature type="region of interest" description="Disordered" evidence="17">
    <location>
        <begin position="609"/>
        <end position="635"/>
    </location>
</feature>
<feature type="compositionally biased region" description="Acidic residues" evidence="17">
    <location>
        <begin position="614"/>
        <end position="623"/>
    </location>
</feature>
<dbReference type="InterPro" id="IPR036163">
    <property type="entry name" value="HMA_dom_sf"/>
</dbReference>
<evidence type="ECO:0000256" key="5">
    <source>
        <dbReference type="ARBA" id="ARBA00022491"/>
    </source>
</evidence>
<feature type="repeat" description="WD" evidence="16">
    <location>
        <begin position="378"/>
        <end position="420"/>
    </location>
</feature>
<keyword evidence="8" id="KW-0479">Metal-binding</keyword>
<dbReference type="GO" id="GO:0005634">
    <property type="term" value="C:nucleus"/>
    <property type="evidence" value="ECO:0007669"/>
    <property type="project" value="UniProtKB-SubCell"/>
</dbReference>
<dbReference type="InterPro" id="IPR006121">
    <property type="entry name" value="HMA_dom"/>
</dbReference>
<comment type="subcellular location">
    <subcellularLocation>
        <location evidence="2">Membrane</location>
    </subcellularLocation>
    <subcellularLocation>
        <location evidence="1">Nucleus</location>
    </subcellularLocation>
</comment>
<dbReference type="InterPro" id="IPR001680">
    <property type="entry name" value="WD40_rpt"/>
</dbReference>
<dbReference type="Pfam" id="PF12265">
    <property type="entry name" value="CAF1C_H4-bd"/>
    <property type="match status" value="1"/>
</dbReference>
<evidence type="ECO:0000256" key="11">
    <source>
        <dbReference type="ARBA" id="ARBA00023136"/>
    </source>
</evidence>
<evidence type="ECO:0000256" key="7">
    <source>
        <dbReference type="ARBA" id="ARBA00022574"/>
    </source>
</evidence>
<dbReference type="FunFam" id="2.130.10.10:FF:000512">
    <property type="entry name" value="WD-40 repeat-containing protein MSI1"/>
    <property type="match status" value="1"/>
</dbReference>
<keyword evidence="4" id="KW-0488">Methylation</keyword>
<proteinExistence type="inferred from homology"/>
<evidence type="ECO:0000256" key="1">
    <source>
        <dbReference type="ARBA" id="ARBA00004123"/>
    </source>
</evidence>
<dbReference type="SUPFAM" id="SSF50978">
    <property type="entry name" value="WD40 repeat-like"/>
    <property type="match status" value="1"/>
</dbReference>
<dbReference type="InterPro" id="IPR036322">
    <property type="entry name" value="WD40_repeat_dom_sf"/>
</dbReference>
<dbReference type="Gene3D" id="2.130.10.10">
    <property type="entry name" value="YVTN repeat-like/Quinoprotein amine dehydrogenase"/>
    <property type="match status" value="1"/>
</dbReference>
<dbReference type="GO" id="GO:0016020">
    <property type="term" value="C:membrane"/>
    <property type="evidence" value="ECO:0007669"/>
    <property type="project" value="UniProtKB-SubCell"/>
</dbReference>
<dbReference type="FunFam" id="3.30.70.100:FF:000035">
    <property type="entry name" value="Heavy metal-associated isoprenylated plant protein 26"/>
    <property type="match status" value="1"/>
</dbReference>
<gene>
    <name evidence="19" type="ORF">AARE701A_LOCUS17660</name>
</gene>
<dbReference type="GO" id="GO:0006950">
    <property type="term" value="P:response to stress"/>
    <property type="evidence" value="ECO:0007669"/>
    <property type="project" value="UniProtKB-ARBA"/>
</dbReference>
<keyword evidence="14" id="KW-0636">Prenylation</keyword>
<dbReference type="PANTHER" id="PTHR22850">
    <property type="entry name" value="WD40 REPEAT FAMILY"/>
    <property type="match status" value="1"/>
</dbReference>
<keyword evidence="5" id="KW-0678">Repressor</keyword>
<keyword evidence="12" id="KW-0539">Nucleus</keyword>
<evidence type="ECO:0000256" key="6">
    <source>
        <dbReference type="ARBA" id="ARBA00022539"/>
    </source>
</evidence>
<organism evidence="19 20">
    <name type="scientific">Arabidopsis arenosa</name>
    <name type="common">Sand rock-cress</name>
    <name type="synonym">Cardaminopsis arenosa</name>
    <dbReference type="NCBI Taxonomy" id="38785"/>
    <lineage>
        <taxon>Eukaryota</taxon>
        <taxon>Viridiplantae</taxon>
        <taxon>Streptophyta</taxon>
        <taxon>Embryophyta</taxon>
        <taxon>Tracheophyta</taxon>
        <taxon>Spermatophyta</taxon>
        <taxon>Magnoliopsida</taxon>
        <taxon>eudicotyledons</taxon>
        <taxon>Gunneridae</taxon>
        <taxon>Pentapetalae</taxon>
        <taxon>rosids</taxon>
        <taxon>malvids</taxon>
        <taxon>Brassicales</taxon>
        <taxon>Brassicaceae</taxon>
        <taxon>Camelineae</taxon>
        <taxon>Arabidopsis</taxon>
    </lineage>
</organism>
<feature type="repeat" description="WD" evidence="16">
    <location>
        <begin position="514"/>
        <end position="549"/>
    </location>
</feature>
<sequence length="635" mass="71854">MGVLDHVSEYFDCSHGSKRHKSLQTVDVRVLIDCEGCERKVRRALEGMRGVRDVTIEPNAQKVTVVGYVEPNKVVARIIHRTGKRAELYPFVPYDVVAHPYASGVYDNRAPTGYVRNTEYDPHVSRLARASSTEVRYTTAFSDENASACVVMSFLYKINGIAFSSRTSKQHCSLKPASFLLSSLYLFLGGKLYQKNLKRREKARTRTIKVERVMAAEEGKDEPGLDQVEEEFSVWKRNTPFLYDLMISHPLEWPSLTLHWVPSTPIPYAKDPYFAVHKLILGTHTSGGAQDFLMVADVVIPTPDAEPGLGGRDQEPIVPKVEIKQKIRVDGEVNRARCMPQKPTLVGAKTSGSEVFLFDYARLSGKPQTSECDPDLRLMGHEQEGYGLAWSSFKEGYLLSGSQDQRICLWDVSATASDKVLNPMHVYEGHQSIIEDVAWHMKNENIFGSAGDDCQLVLWDLRTNQMQHQVKVHEREINYLSFNPFNEWVLATASSDSTVALFDLRKLTAPLHVLSRHEGEVFQVEWDPNHETVLASSGEDRRLMVWDINRVGDEQLEIELDAEDGPPELLFSHGGHKAKISDFAWNKDEPWVISSVAEDNSLQVWQMAESIYREDDEDDDDEGNQNAQHSNENQK</sequence>
<evidence type="ECO:0000256" key="15">
    <source>
        <dbReference type="ARBA" id="ARBA00024045"/>
    </source>
</evidence>
<accession>A0A8S2ATX5</accession>
<feature type="compositionally biased region" description="Polar residues" evidence="17">
    <location>
        <begin position="624"/>
        <end position="635"/>
    </location>
</feature>
<dbReference type="PRINTS" id="PR00320">
    <property type="entry name" value="GPROTEINBRPT"/>
</dbReference>
<evidence type="ECO:0000313" key="20">
    <source>
        <dbReference type="Proteomes" id="UP000682877"/>
    </source>
</evidence>
<protein>
    <recommendedName>
        <fullName evidence="18">HMA domain-containing protein</fullName>
    </recommendedName>
</protein>
<dbReference type="CDD" id="cd00371">
    <property type="entry name" value="HMA"/>
    <property type="match status" value="1"/>
</dbReference>
<reference evidence="19" key="1">
    <citation type="submission" date="2021-01" db="EMBL/GenBank/DDBJ databases">
        <authorList>
            <person name="Bezrukov I."/>
        </authorList>
    </citation>
    <scope>NUCLEOTIDE SEQUENCE</scope>
</reference>
<dbReference type="PROSITE" id="PS00678">
    <property type="entry name" value="WD_REPEATS_1"/>
    <property type="match status" value="2"/>
</dbReference>
<dbReference type="AlphaFoldDB" id="A0A8S2ATX5"/>
<dbReference type="InterPro" id="IPR022052">
    <property type="entry name" value="Histone-bd_RBBP4-like_N"/>
</dbReference>
<dbReference type="Gene3D" id="3.30.70.100">
    <property type="match status" value="1"/>
</dbReference>
<dbReference type="PROSITE" id="PS50846">
    <property type="entry name" value="HMA_2"/>
    <property type="match status" value="1"/>
</dbReference>
<feature type="repeat" description="WD" evidence="16">
    <location>
        <begin position="427"/>
        <end position="469"/>
    </location>
</feature>
<keyword evidence="6" id="KW-0104">Cadmium</keyword>
<dbReference type="InterPro" id="IPR019775">
    <property type="entry name" value="WD40_repeat_CS"/>
</dbReference>
<evidence type="ECO:0000256" key="8">
    <source>
        <dbReference type="ARBA" id="ARBA00022723"/>
    </source>
</evidence>
<dbReference type="Pfam" id="PF00400">
    <property type="entry name" value="WD40"/>
    <property type="match status" value="5"/>
</dbReference>
<dbReference type="PROSITE" id="PS50294">
    <property type="entry name" value="WD_REPEATS_REGION"/>
    <property type="match status" value="3"/>
</dbReference>
<evidence type="ECO:0000256" key="12">
    <source>
        <dbReference type="ARBA" id="ARBA00023242"/>
    </source>
</evidence>
<keyword evidence="10" id="KW-0156">Chromatin regulator</keyword>
<dbReference type="PROSITE" id="PS50082">
    <property type="entry name" value="WD_REPEATS_2"/>
    <property type="match status" value="4"/>
</dbReference>
<comment type="similarity">
    <text evidence="3">Belongs to the WD repeat RBAP46/RBAP48/MSI1 family.</text>
</comment>
<dbReference type="GO" id="GO:0046872">
    <property type="term" value="F:metal ion binding"/>
    <property type="evidence" value="ECO:0007669"/>
    <property type="project" value="UniProtKB-KW"/>
</dbReference>
<evidence type="ECO:0000313" key="19">
    <source>
        <dbReference type="EMBL" id="CAE6158719.1"/>
    </source>
</evidence>
<keyword evidence="13" id="KW-0449">Lipoprotein</keyword>
<keyword evidence="20" id="KW-1185">Reference proteome</keyword>
<dbReference type="InterPro" id="IPR050459">
    <property type="entry name" value="WD_repeat_RBAP46/RBAP48/MSI1"/>
</dbReference>
<evidence type="ECO:0000256" key="2">
    <source>
        <dbReference type="ARBA" id="ARBA00004370"/>
    </source>
</evidence>
<dbReference type="EMBL" id="LR999457">
    <property type="protein sequence ID" value="CAE6158719.1"/>
    <property type="molecule type" value="Genomic_DNA"/>
</dbReference>
<dbReference type="Pfam" id="PF00403">
    <property type="entry name" value="HMA"/>
    <property type="match status" value="1"/>
</dbReference>
<keyword evidence="11" id="KW-0472">Membrane</keyword>
<evidence type="ECO:0000256" key="3">
    <source>
        <dbReference type="ARBA" id="ARBA00009341"/>
    </source>
</evidence>